<protein>
    <submittedName>
        <fullName evidence="2">Uncharacterized protein</fullName>
    </submittedName>
</protein>
<proteinExistence type="predicted"/>
<accession>A0AAD8Z6P4</accession>
<comment type="caution">
    <text evidence="2">The sequence shown here is derived from an EMBL/GenBank/DDBJ whole genome shotgun (WGS) entry which is preliminary data.</text>
</comment>
<feature type="compositionally biased region" description="Low complexity" evidence="1">
    <location>
        <begin position="165"/>
        <end position="179"/>
    </location>
</feature>
<organism evidence="2 3">
    <name type="scientific">Electrophorus voltai</name>
    <dbReference type="NCBI Taxonomy" id="2609070"/>
    <lineage>
        <taxon>Eukaryota</taxon>
        <taxon>Metazoa</taxon>
        <taxon>Chordata</taxon>
        <taxon>Craniata</taxon>
        <taxon>Vertebrata</taxon>
        <taxon>Euteleostomi</taxon>
        <taxon>Actinopterygii</taxon>
        <taxon>Neopterygii</taxon>
        <taxon>Teleostei</taxon>
        <taxon>Ostariophysi</taxon>
        <taxon>Gymnotiformes</taxon>
        <taxon>Gymnotoidei</taxon>
        <taxon>Gymnotidae</taxon>
        <taxon>Electrophorus</taxon>
    </lineage>
</organism>
<name>A0AAD8Z6P4_9TELE</name>
<dbReference type="EMBL" id="JAROKS010000018">
    <property type="protein sequence ID" value="KAK1793522.1"/>
    <property type="molecule type" value="Genomic_DNA"/>
</dbReference>
<keyword evidence="3" id="KW-1185">Reference proteome</keyword>
<gene>
    <name evidence="2" type="ORF">P4O66_011899</name>
</gene>
<dbReference type="Proteomes" id="UP001239994">
    <property type="component" value="Unassembled WGS sequence"/>
</dbReference>
<sequence>MAECFHALTRNLGPLEPVPYFIQQRRPQRSVRLAVRRFSRSACAIRGPGTESRGAEGGLEEACEDKGSASAGGLRPPPRLLHVTPGPEPLQSAGGEEESRSPGVPRTVGKEPRASSRQAATPHQFPDDRSRVLEKGGNRLSREHRGRSRHFRSSIAVGDKTSSLRKTAAAPMRTPRRAPQSGAERAVRVTPRTACERVRMSRKRRKEISDFHTTPCTYRGGVAGAQGKEWSRCCDPGVRLAEGCLTWLGAIISPWSGASRDGFIMAILPRFAQPEYMRRATEPKWIHAESISAFVHALGRSG</sequence>
<reference evidence="2" key="1">
    <citation type="submission" date="2023-03" db="EMBL/GenBank/DDBJ databases">
        <title>Electrophorus voltai genome.</title>
        <authorList>
            <person name="Bian C."/>
        </authorList>
    </citation>
    <scope>NUCLEOTIDE SEQUENCE</scope>
    <source>
        <strain evidence="2">CB-2022</strain>
        <tissue evidence="2">Muscle</tissue>
    </source>
</reference>
<feature type="compositionally biased region" description="Basic and acidic residues" evidence="1">
    <location>
        <begin position="125"/>
        <end position="143"/>
    </location>
</feature>
<evidence type="ECO:0000256" key="1">
    <source>
        <dbReference type="SAM" id="MobiDB-lite"/>
    </source>
</evidence>
<dbReference type="AlphaFoldDB" id="A0AAD8Z6P4"/>
<evidence type="ECO:0000313" key="3">
    <source>
        <dbReference type="Proteomes" id="UP001239994"/>
    </source>
</evidence>
<feature type="region of interest" description="Disordered" evidence="1">
    <location>
        <begin position="45"/>
        <end position="190"/>
    </location>
</feature>
<evidence type="ECO:0000313" key="2">
    <source>
        <dbReference type="EMBL" id="KAK1793522.1"/>
    </source>
</evidence>